<name>A0A1E5S0Y2_HANUV</name>
<dbReference type="GO" id="GO:0006401">
    <property type="term" value="P:RNA catabolic process"/>
    <property type="evidence" value="ECO:0007669"/>
    <property type="project" value="InterPro"/>
</dbReference>
<keyword evidence="2" id="KW-1185">Reference proteome</keyword>
<dbReference type="AlphaFoldDB" id="A0A1E5S0Y2"/>
<comment type="caution">
    <text evidence="1">The sequence shown here is derived from an EMBL/GenBank/DDBJ whole genome shotgun (WGS) entry which is preliminary data.</text>
</comment>
<dbReference type="Proteomes" id="UP000095358">
    <property type="component" value="Unassembled WGS sequence"/>
</dbReference>
<gene>
    <name evidence="1" type="ORF">AWRI3580_g461</name>
</gene>
<protein>
    <submittedName>
        <fullName evidence="1">Uncharacterized protein</fullName>
    </submittedName>
</protein>
<dbReference type="Gene3D" id="2.40.128.680">
    <property type="match status" value="1"/>
</dbReference>
<dbReference type="OrthoDB" id="4067302at2759"/>
<sequence length="133" mass="15089">MSDDEQQLPCVNLKALNSSYTIDVKMLPCKTSSISPDKVYKTTELDQLYPEPKETTDGKEVLYLRGRKLIGESIVLENQTAYLCNKSGSNETINVELKVDFLGNFEREGNTSRLTNEKENLLEYVELTNNIMS</sequence>
<organism evidence="1 2">
    <name type="scientific">Hanseniaspora uvarum</name>
    <name type="common">Yeast</name>
    <name type="synonym">Kloeckera apiculata</name>
    <dbReference type="NCBI Taxonomy" id="29833"/>
    <lineage>
        <taxon>Eukaryota</taxon>
        <taxon>Fungi</taxon>
        <taxon>Dikarya</taxon>
        <taxon>Ascomycota</taxon>
        <taxon>Saccharomycotina</taxon>
        <taxon>Saccharomycetes</taxon>
        <taxon>Saccharomycodales</taxon>
        <taxon>Saccharomycodaceae</taxon>
        <taxon>Hanseniaspora</taxon>
    </lineage>
</organism>
<reference evidence="2" key="1">
    <citation type="journal article" date="2016" name="Genome Announc.">
        <title>Genome sequences of three species of Hanseniaspora isolated from spontaneous wine fermentations.</title>
        <authorList>
            <person name="Sternes P.R."/>
            <person name="Lee D."/>
            <person name="Kutyna D.R."/>
            <person name="Borneman A.R."/>
        </authorList>
    </citation>
    <scope>NUCLEOTIDE SEQUENCE [LARGE SCALE GENOMIC DNA]</scope>
    <source>
        <strain evidence="2">AWRI3580</strain>
    </source>
</reference>
<evidence type="ECO:0000313" key="1">
    <source>
        <dbReference type="EMBL" id="OEJ92678.1"/>
    </source>
</evidence>
<proteinExistence type="predicted"/>
<dbReference type="Pfam" id="PF08615">
    <property type="entry name" value="RNase_H2_suC"/>
    <property type="match status" value="1"/>
</dbReference>
<evidence type="ECO:0000313" key="2">
    <source>
        <dbReference type="Proteomes" id="UP000095358"/>
    </source>
</evidence>
<accession>A0A1E5S0Y2</accession>
<dbReference type="InterPro" id="IPR013924">
    <property type="entry name" value="RNase_H2_suC"/>
</dbReference>
<dbReference type="GO" id="GO:0032299">
    <property type="term" value="C:ribonuclease H2 complex"/>
    <property type="evidence" value="ECO:0007669"/>
    <property type="project" value="InterPro"/>
</dbReference>
<dbReference type="VEuPathDB" id="FungiDB:AWRI3580_g461"/>
<dbReference type="EMBL" id="LPNN01000001">
    <property type="protein sequence ID" value="OEJ92678.1"/>
    <property type="molecule type" value="Genomic_DNA"/>
</dbReference>